<gene>
    <name evidence="1" type="ORF">BIN_B_03101</name>
</gene>
<organism evidence="1">
    <name type="scientific">Mycobacterium kansasii</name>
    <dbReference type="NCBI Taxonomy" id="1768"/>
    <lineage>
        <taxon>Bacteria</taxon>
        <taxon>Bacillati</taxon>
        <taxon>Actinomycetota</taxon>
        <taxon>Actinomycetes</taxon>
        <taxon>Mycobacteriales</taxon>
        <taxon>Mycobacteriaceae</taxon>
        <taxon>Mycobacterium</taxon>
    </lineage>
</organism>
<dbReference type="GeneID" id="29698785"/>
<proteinExistence type="predicted"/>
<protein>
    <submittedName>
        <fullName evidence="1">Uncharacterized protein</fullName>
    </submittedName>
</protein>
<evidence type="ECO:0000313" key="1">
    <source>
        <dbReference type="EMBL" id="VTP01744.1"/>
    </source>
</evidence>
<dbReference type="EMBL" id="LR589315">
    <property type="protein sequence ID" value="VTP01744.1"/>
    <property type="molecule type" value="Genomic_DNA"/>
</dbReference>
<sequence length="131" mass="13597">MTILHETTQSAVSKVIAEALKSATTASIIKAFVEHRGTPAGSGFRPSVVTLKTVDGQEIRVSTLTHRSSSAAELVSAGTTIDPAPTGTFVLACGKSLVIEKGRLVGGTAAAGSIPDWAVFFLMPADRELCR</sequence>
<accession>A0A653EW38</accession>
<reference evidence="1" key="1">
    <citation type="submission" date="2019-05" db="EMBL/GenBank/DDBJ databases">
        <authorList>
            <person name="Naeem R."/>
            <person name="Antony C."/>
            <person name="Guan Q."/>
        </authorList>
    </citation>
    <scope>NUCLEOTIDE SEQUENCE</scope>
    <source>
        <strain evidence="1">3</strain>
    </source>
</reference>
<dbReference type="AlphaFoldDB" id="A0A653EW38"/>
<name>A0A653EW38_MYCKA</name>
<dbReference type="RefSeq" id="WP_023364344.1">
    <property type="nucleotide sequence ID" value="NZ_BLYZ01000001.1"/>
</dbReference>